<dbReference type="GO" id="GO:0016740">
    <property type="term" value="F:transferase activity"/>
    <property type="evidence" value="ECO:0007669"/>
    <property type="project" value="UniProtKB-KW"/>
</dbReference>
<dbReference type="AlphaFoldDB" id="A0A7W7L4P3"/>
<dbReference type="EMBL" id="JACHMC010000001">
    <property type="protein sequence ID" value="MBB4883048.1"/>
    <property type="molecule type" value="Genomic_DNA"/>
</dbReference>
<comment type="caution">
    <text evidence="2">The sequence shown here is derived from an EMBL/GenBank/DDBJ whole genome shotgun (WGS) entry which is preliminary data.</text>
</comment>
<dbReference type="Gene3D" id="3.30.9.10">
    <property type="entry name" value="D-Amino Acid Oxidase, subunit A, domain 2"/>
    <property type="match status" value="1"/>
</dbReference>
<evidence type="ECO:0000313" key="3">
    <source>
        <dbReference type="Proteomes" id="UP000560081"/>
    </source>
</evidence>
<organism evidence="2 3">
    <name type="scientific">Micrococcus flavus</name>
    <dbReference type="NCBI Taxonomy" id="384602"/>
    <lineage>
        <taxon>Bacteria</taxon>
        <taxon>Bacillati</taxon>
        <taxon>Actinomycetota</taxon>
        <taxon>Actinomycetes</taxon>
        <taxon>Micrococcales</taxon>
        <taxon>Micrococcaceae</taxon>
        <taxon>Micrococcus</taxon>
    </lineage>
</organism>
<reference evidence="2 3" key="1">
    <citation type="submission" date="2020-08" db="EMBL/GenBank/DDBJ databases">
        <title>Sequencing the genomes of 1000 actinobacteria strains.</title>
        <authorList>
            <person name="Klenk H.-P."/>
        </authorList>
    </citation>
    <scope>NUCLEOTIDE SEQUENCE [LARGE SCALE GENOMIC DNA]</scope>
    <source>
        <strain evidence="2 3">DSM 19079</strain>
    </source>
</reference>
<dbReference type="PROSITE" id="PS50206">
    <property type="entry name" value="RHODANESE_3"/>
    <property type="match status" value="1"/>
</dbReference>
<dbReference type="InterPro" id="IPR001763">
    <property type="entry name" value="Rhodanese-like_dom"/>
</dbReference>
<keyword evidence="3" id="KW-1185">Reference proteome</keyword>
<protein>
    <submittedName>
        <fullName evidence="2">Rhodanese-related sulfurtransferase</fullName>
    </submittedName>
</protein>
<evidence type="ECO:0000259" key="1">
    <source>
        <dbReference type="PROSITE" id="PS50206"/>
    </source>
</evidence>
<proteinExistence type="predicted"/>
<feature type="domain" description="Rhodanese" evidence="1">
    <location>
        <begin position="73"/>
        <end position="121"/>
    </location>
</feature>
<gene>
    <name evidence="2" type="ORF">BJ976_001399</name>
</gene>
<accession>A0A7W7L4P3</accession>
<name>A0A7W7L4P3_9MICC</name>
<dbReference type="SUPFAM" id="SSF52821">
    <property type="entry name" value="Rhodanese/Cell cycle control phosphatase"/>
    <property type="match status" value="1"/>
</dbReference>
<dbReference type="InterPro" id="IPR036873">
    <property type="entry name" value="Rhodanese-like_dom_sf"/>
</dbReference>
<dbReference type="Proteomes" id="UP000560081">
    <property type="component" value="Unassembled WGS sequence"/>
</dbReference>
<evidence type="ECO:0000313" key="2">
    <source>
        <dbReference type="EMBL" id="MBB4883048.1"/>
    </source>
</evidence>
<keyword evidence="2" id="KW-0808">Transferase</keyword>
<sequence length="129" mass="12746">MPPRLLGPGEDRLLPGPVRSLVHGRSVYLVPRADGGLVVGATVREDGVAATPAGAVLDLLAAPAAQAPDEGMTLVVLCAAGVRSARARDAVRAAAPAAAGRVLSLAGGLRAWGARGEAARPACSVDSPG</sequence>